<keyword evidence="3" id="KW-1185">Reference proteome</keyword>
<dbReference type="AlphaFoldDB" id="A0A239BWV8"/>
<dbReference type="RefSeq" id="WP_089359244.1">
    <property type="nucleotide sequence ID" value="NZ_FZOG01000002.1"/>
</dbReference>
<feature type="transmembrane region" description="Helical" evidence="1">
    <location>
        <begin position="504"/>
        <end position="521"/>
    </location>
</feature>
<gene>
    <name evidence="2" type="ORF">SAMN05216255_1384</name>
</gene>
<feature type="transmembrane region" description="Helical" evidence="1">
    <location>
        <begin position="359"/>
        <end position="381"/>
    </location>
</feature>
<reference evidence="3" key="1">
    <citation type="submission" date="2017-06" db="EMBL/GenBank/DDBJ databases">
        <authorList>
            <person name="Varghese N."/>
            <person name="Submissions S."/>
        </authorList>
    </citation>
    <scope>NUCLEOTIDE SEQUENCE [LARGE SCALE GENOMIC DNA]</scope>
    <source>
        <strain evidence="3">CIP 108523</strain>
    </source>
</reference>
<name>A0A239BWV8_9PSED</name>
<keyword evidence="1" id="KW-0472">Membrane</keyword>
<dbReference type="Pfam" id="PF03929">
    <property type="entry name" value="PepSY_TM"/>
    <property type="match status" value="1"/>
</dbReference>
<feature type="transmembrane region" description="Helical" evidence="1">
    <location>
        <begin position="437"/>
        <end position="454"/>
    </location>
</feature>
<sequence length="545" mass="60767">MSQAVKKEGLRQSMAWLHTWGGLWACWILFVVFITGSLGVFDEAITRWMKPQIPQAGEVRGMDDGVDRPLAVRVGQAYLREHVPSSHFWGIGLPSDTDPAVRVFWQDEKEQFQNLRLDATSGEPIKASTERESEGGHHFVHMHFEFHAGTAGIWLVGFFTMAMLVGLVSGVITHKRIFKDFFTFRPGKQQRSWLDAHNAVSVLSLPFQLMIAYTGLATFYMLYMPAGIETHYSTDDAYFADLLTQPTPREETGIKAEVTALDQILISSEKQLQRPLSFISVEHPGDSSASIVTFGRFIEKTGEYRLLGDGGGQVFFDGVSGEQQDFQAPGELRGGAAQDVQSVMRNLHFAAFGGLTARWLYFICGLAGAAMMATGAILFMVKRRQRSLNEFGARTPQVYRIIEVLNIGSISGISLACIAFFWGNRLIPLGITDRPEWEVISFFVAWLLTYVHAAIRPATKAWIEQLLAVAALCLALPLLNWLVVGDQFVSYLQRGDGERAAVELTAMSIGLLSLWTARKLWLKNRQKVERKTPQPSLNTAKVEVA</sequence>
<evidence type="ECO:0000313" key="3">
    <source>
        <dbReference type="Proteomes" id="UP000242915"/>
    </source>
</evidence>
<feature type="transmembrane region" description="Helical" evidence="1">
    <location>
        <begin position="21"/>
        <end position="41"/>
    </location>
</feature>
<evidence type="ECO:0000313" key="2">
    <source>
        <dbReference type="EMBL" id="SNS12396.1"/>
    </source>
</evidence>
<dbReference type="InterPro" id="IPR005625">
    <property type="entry name" value="PepSY-ass_TM"/>
</dbReference>
<dbReference type="PANTHER" id="PTHR34219:SF4">
    <property type="entry name" value="PEPSY DOMAIN-CONTAINING PROTEIN"/>
    <property type="match status" value="1"/>
</dbReference>
<feature type="transmembrane region" description="Helical" evidence="1">
    <location>
        <begin position="193"/>
        <end position="223"/>
    </location>
</feature>
<dbReference type="EMBL" id="FZOG01000002">
    <property type="protein sequence ID" value="SNS12396.1"/>
    <property type="molecule type" value="Genomic_DNA"/>
</dbReference>
<organism evidence="2 3">
    <name type="scientific">Pseudomonas segetis</name>
    <dbReference type="NCBI Taxonomy" id="298908"/>
    <lineage>
        <taxon>Bacteria</taxon>
        <taxon>Pseudomonadati</taxon>
        <taxon>Pseudomonadota</taxon>
        <taxon>Gammaproteobacteria</taxon>
        <taxon>Pseudomonadales</taxon>
        <taxon>Pseudomonadaceae</taxon>
        <taxon>Pseudomonas</taxon>
    </lineage>
</organism>
<feature type="transmembrane region" description="Helical" evidence="1">
    <location>
        <begin position="151"/>
        <end position="172"/>
    </location>
</feature>
<proteinExistence type="predicted"/>
<protein>
    <submittedName>
        <fullName evidence="2">Uncharacterized iron-regulated membrane protein</fullName>
    </submittedName>
</protein>
<feature type="transmembrane region" description="Helical" evidence="1">
    <location>
        <begin position="401"/>
        <end position="422"/>
    </location>
</feature>
<evidence type="ECO:0000256" key="1">
    <source>
        <dbReference type="SAM" id="Phobius"/>
    </source>
</evidence>
<keyword evidence="1" id="KW-0812">Transmembrane</keyword>
<keyword evidence="1" id="KW-1133">Transmembrane helix</keyword>
<dbReference type="PANTHER" id="PTHR34219">
    <property type="entry name" value="IRON-REGULATED INNER MEMBRANE PROTEIN-RELATED"/>
    <property type="match status" value="1"/>
</dbReference>
<accession>A0A239BWV8</accession>
<dbReference type="Proteomes" id="UP000242915">
    <property type="component" value="Unassembled WGS sequence"/>
</dbReference>
<feature type="transmembrane region" description="Helical" evidence="1">
    <location>
        <begin position="466"/>
        <end position="484"/>
    </location>
</feature>